<evidence type="ECO:0000313" key="4">
    <source>
        <dbReference type="Proteomes" id="UP000039865"/>
    </source>
</evidence>
<keyword evidence="1" id="KW-0802">TPR repeat</keyword>
<feature type="repeat" description="TPR" evidence="1">
    <location>
        <begin position="128"/>
        <end position="161"/>
    </location>
</feature>
<dbReference type="AlphaFoldDB" id="A0A077ZPZ4"/>
<evidence type="ECO:0000313" key="3">
    <source>
        <dbReference type="EMBL" id="CDW72007.1"/>
    </source>
</evidence>
<sequence length="621" mass="72434">MKVQQTGHLNASAEVSHRSSVQKNVDTQQNQQNQQPNQKAQMAEIRTENFQDYKALLKIQKPNVALRYMKLALKNEVETKQPLHSKAIKYVESAIDDYRNVLHQIKNGVSFTNGQTELTVAHMLQFLSIAYYNLGVEHEHMKNYNNAIDNFEIALENCLNSTQGNLLSQQIHQALSEVRTKHEQAQSVHDRRINLRQTNRTMKFFKDQTHLFAIDTTRQERFKKQLSFLKQSSQQSRDHLEEVVIQSQKLQKKYQQETYQRFLQKNTQKANQSQDSHREKDYIFKQNKDLELPSTRGSYFRGTSNHTPMHGLITQYPTSKASQRTKTANTTQFRMSEMSSSQMNHKPVELITQMNRYGLMSPSDAPQIDFEKFRKSLQMNNYKQEKDQVNQMDIKRKDIMSQSVKRTSIYSFDKQNQKIKSQFEHNEENNAQGDDGEVIHGSKREIKTTAKQSRKPTMNKTFYSQVNKRALNDSGLAQPNFNGQVDNSDILSAGEKQHKLLSKPQFVQNQVLKKHYQKYKMNFNEILVNKGAAHQRSFMDDGIGQEQLTQSQFKDPNQSFEENLAKIKNRNYYSKHFTNQKEDPIYKRLSIGSPPDYDYYKIQDLNKYILAQSVVQGNQVA</sequence>
<dbReference type="InParanoid" id="A0A077ZPZ4"/>
<dbReference type="InterPro" id="IPR011990">
    <property type="entry name" value="TPR-like_helical_dom_sf"/>
</dbReference>
<dbReference type="PROSITE" id="PS50005">
    <property type="entry name" value="TPR"/>
    <property type="match status" value="1"/>
</dbReference>
<protein>
    <submittedName>
        <fullName evidence="3">Tpr domain containing protein</fullName>
    </submittedName>
</protein>
<dbReference type="Proteomes" id="UP000039865">
    <property type="component" value="Unassembled WGS sequence"/>
</dbReference>
<evidence type="ECO:0000256" key="1">
    <source>
        <dbReference type="PROSITE-ProRule" id="PRU00339"/>
    </source>
</evidence>
<dbReference type="EMBL" id="CCKQ01000913">
    <property type="protein sequence ID" value="CDW72007.1"/>
    <property type="molecule type" value="Genomic_DNA"/>
</dbReference>
<proteinExistence type="predicted"/>
<reference evidence="3 4" key="1">
    <citation type="submission" date="2014-06" db="EMBL/GenBank/DDBJ databases">
        <authorList>
            <person name="Swart Estienne"/>
        </authorList>
    </citation>
    <scope>NUCLEOTIDE SEQUENCE [LARGE SCALE GENOMIC DNA]</scope>
    <source>
        <strain evidence="3 4">130c</strain>
    </source>
</reference>
<dbReference type="SUPFAM" id="SSF48452">
    <property type="entry name" value="TPR-like"/>
    <property type="match status" value="1"/>
</dbReference>
<keyword evidence="4" id="KW-1185">Reference proteome</keyword>
<name>A0A077ZPZ4_STYLE</name>
<evidence type="ECO:0000256" key="2">
    <source>
        <dbReference type="SAM" id="MobiDB-lite"/>
    </source>
</evidence>
<feature type="compositionally biased region" description="Low complexity" evidence="2">
    <location>
        <begin position="28"/>
        <end position="38"/>
    </location>
</feature>
<organism evidence="3 4">
    <name type="scientific">Stylonychia lemnae</name>
    <name type="common">Ciliate</name>
    <dbReference type="NCBI Taxonomy" id="5949"/>
    <lineage>
        <taxon>Eukaryota</taxon>
        <taxon>Sar</taxon>
        <taxon>Alveolata</taxon>
        <taxon>Ciliophora</taxon>
        <taxon>Intramacronucleata</taxon>
        <taxon>Spirotrichea</taxon>
        <taxon>Stichotrichia</taxon>
        <taxon>Sporadotrichida</taxon>
        <taxon>Oxytrichidae</taxon>
        <taxon>Stylonychinae</taxon>
        <taxon>Stylonychia</taxon>
    </lineage>
</organism>
<accession>A0A077ZPZ4</accession>
<feature type="region of interest" description="Disordered" evidence="2">
    <location>
        <begin position="1"/>
        <end position="42"/>
    </location>
</feature>
<dbReference type="OrthoDB" id="2148418at2759"/>
<dbReference type="InterPro" id="IPR019734">
    <property type="entry name" value="TPR_rpt"/>
</dbReference>
<dbReference type="Gene3D" id="1.25.40.10">
    <property type="entry name" value="Tetratricopeptide repeat domain"/>
    <property type="match status" value="1"/>
</dbReference>
<gene>
    <name evidence="3" type="primary">Contig7575.g8083</name>
    <name evidence="3" type="ORF">STYLEM_958</name>
</gene>
<dbReference type="SMART" id="SM00028">
    <property type="entry name" value="TPR"/>
    <property type="match status" value="1"/>
</dbReference>
<feature type="compositionally biased region" description="Polar residues" evidence="2">
    <location>
        <begin position="18"/>
        <end position="27"/>
    </location>
</feature>